<dbReference type="PROSITE" id="PS00028">
    <property type="entry name" value="ZINC_FINGER_C2H2_1"/>
    <property type="match status" value="6"/>
</dbReference>
<feature type="domain" description="C2H2-type" evidence="11">
    <location>
        <begin position="138"/>
        <end position="162"/>
    </location>
</feature>
<feature type="domain" description="C2H2-type" evidence="11">
    <location>
        <begin position="374"/>
        <end position="403"/>
    </location>
</feature>
<feature type="domain" description="C2H2-type" evidence="11">
    <location>
        <begin position="108"/>
        <end position="135"/>
    </location>
</feature>
<keyword evidence="7" id="KW-0804">Transcription</keyword>
<evidence type="ECO:0000256" key="10">
    <source>
        <dbReference type="SAM" id="MobiDB-lite"/>
    </source>
</evidence>
<evidence type="ECO:0000256" key="8">
    <source>
        <dbReference type="ARBA" id="ARBA00023242"/>
    </source>
</evidence>
<comment type="subcellular location">
    <subcellularLocation>
        <location evidence="1">Nucleus</location>
    </subcellularLocation>
</comment>
<evidence type="ECO:0000256" key="2">
    <source>
        <dbReference type="ARBA" id="ARBA00022723"/>
    </source>
</evidence>
<dbReference type="PANTHER" id="PTHR46179">
    <property type="entry name" value="ZINC FINGER PROTEIN"/>
    <property type="match status" value="1"/>
</dbReference>
<evidence type="ECO:0000256" key="4">
    <source>
        <dbReference type="ARBA" id="ARBA00022771"/>
    </source>
</evidence>
<evidence type="ECO:0000256" key="1">
    <source>
        <dbReference type="ARBA" id="ARBA00004123"/>
    </source>
</evidence>
<feature type="compositionally biased region" description="Low complexity" evidence="10">
    <location>
        <begin position="40"/>
        <end position="66"/>
    </location>
</feature>
<dbReference type="InterPro" id="IPR036236">
    <property type="entry name" value="Znf_C2H2_sf"/>
</dbReference>
<dbReference type="SUPFAM" id="SSF57667">
    <property type="entry name" value="beta-beta-alpha zinc fingers"/>
    <property type="match status" value="4"/>
</dbReference>
<keyword evidence="3" id="KW-0677">Repeat</keyword>
<dbReference type="FunFam" id="3.30.160.60:FF:000125">
    <property type="entry name" value="Putative zinc finger protein 143"/>
    <property type="match status" value="2"/>
</dbReference>
<feature type="compositionally biased region" description="Basic and acidic residues" evidence="10">
    <location>
        <begin position="316"/>
        <end position="325"/>
    </location>
</feature>
<keyword evidence="8" id="KW-0539">Nucleus</keyword>
<feature type="region of interest" description="Disordered" evidence="10">
    <location>
        <begin position="312"/>
        <end position="341"/>
    </location>
</feature>
<evidence type="ECO:0000256" key="5">
    <source>
        <dbReference type="ARBA" id="ARBA00022833"/>
    </source>
</evidence>
<accession>A0AAD9CUM8</accession>
<feature type="domain" description="C2H2-type" evidence="11">
    <location>
        <begin position="78"/>
        <end position="107"/>
    </location>
</feature>
<evidence type="ECO:0000256" key="9">
    <source>
        <dbReference type="PROSITE-ProRule" id="PRU00042"/>
    </source>
</evidence>
<feature type="domain" description="C2H2-type" evidence="11">
    <location>
        <begin position="344"/>
        <end position="374"/>
    </location>
</feature>
<dbReference type="GO" id="GO:0005634">
    <property type="term" value="C:nucleus"/>
    <property type="evidence" value="ECO:0007669"/>
    <property type="project" value="UniProtKB-SubCell"/>
</dbReference>
<dbReference type="Gene3D" id="3.30.160.60">
    <property type="entry name" value="Classic Zinc Finger"/>
    <property type="match status" value="6"/>
</dbReference>
<dbReference type="Proteomes" id="UP001182556">
    <property type="component" value="Unassembled WGS sequence"/>
</dbReference>
<reference evidence="12" key="1">
    <citation type="submission" date="2023-02" db="EMBL/GenBank/DDBJ databases">
        <title>Identification and recombinant expression of a fungal hydrolase from Papiliotrema laurentii that hydrolyzes apple cutin and clears colloidal polyester polyurethane.</title>
        <authorList>
            <consortium name="DOE Joint Genome Institute"/>
            <person name="Roman V.A."/>
            <person name="Bojanowski C."/>
            <person name="Crable B.R."/>
            <person name="Wagner D.N."/>
            <person name="Hung C.S."/>
            <person name="Nadeau L.J."/>
            <person name="Schratz L."/>
            <person name="Haridas S."/>
            <person name="Pangilinan J."/>
            <person name="Lipzen A."/>
            <person name="Na H."/>
            <person name="Yan M."/>
            <person name="Ng V."/>
            <person name="Grigoriev I.V."/>
            <person name="Spatafora J.W."/>
            <person name="Barlow D."/>
            <person name="Biffinger J."/>
            <person name="Kelley-Loughnane N."/>
            <person name="Varaljay V.A."/>
            <person name="Crookes-Goodson W.J."/>
        </authorList>
    </citation>
    <scope>NUCLEOTIDE SEQUENCE</scope>
    <source>
        <strain evidence="12">5307AH</strain>
    </source>
</reference>
<evidence type="ECO:0000313" key="12">
    <source>
        <dbReference type="EMBL" id="KAK1922306.1"/>
    </source>
</evidence>
<organism evidence="12 13">
    <name type="scientific">Papiliotrema laurentii</name>
    <name type="common">Cryptococcus laurentii</name>
    <dbReference type="NCBI Taxonomy" id="5418"/>
    <lineage>
        <taxon>Eukaryota</taxon>
        <taxon>Fungi</taxon>
        <taxon>Dikarya</taxon>
        <taxon>Basidiomycota</taxon>
        <taxon>Agaricomycotina</taxon>
        <taxon>Tremellomycetes</taxon>
        <taxon>Tremellales</taxon>
        <taxon>Rhynchogastremaceae</taxon>
        <taxon>Papiliotrema</taxon>
    </lineage>
</organism>
<sequence length="485" mass="54918">MSIAIPRRPANLLPTQPIEATSSTSTSTNIPPSGQSPRRASTPPAHTPHSPSPSNHRSLTSRSPSVPRRPPSRTERRYACDVEGCDKAYFKPSRLAEHQLTHTGERPHQCPYCPQSYLRSSHLHAHLRTHMNEEDKPFSCSVDGCDKRFWTQTHLKRHIAVHDHIPTHKCEQCSEAFTKAHMLRDHIVLAHLPPGSKAWRCDHPGCEADFALKQHLKTHQKTHDPTRYMCSHPDHPDGVLAFSTWSALQSHMREAHPPKCPFEECHGRVFKSAQRLKEHLKVHQDREVDLENTVVDGDIPDVVLDGLTLRKRRRKSEAAREDTHRPNKLPKLQRVESGQAGKEYECTEPGCEKSFKTTFALKSHVLAVHQGLRYPCPRDDCSKAFAHRSSLRKHLAGHDMPTTPRKVKAAQSAGDHDIRAMFAGVKAPSLRYGCPAHHVPVGGEDVPKQCLERYNRVYDVRRHLKSEHGLVLEDMEVRLLLAKES</sequence>
<dbReference type="PROSITE" id="PS50157">
    <property type="entry name" value="ZINC_FINGER_C2H2_2"/>
    <property type="match status" value="7"/>
</dbReference>
<dbReference type="GO" id="GO:0000978">
    <property type="term" value="F:RNA polymerase II cis-regulatory region sequence-specific DNA binding"/>
    <property type="evidence" value="ECO:0007669"/>
    <property type="project" value="UniProtKB-ARBA"/>
</dbReference>
<keyword evidence="5" id="KW-0862">Zinc</keyword>
<evidence type="ECO:0000259" key="11">
    <source>
        <dbReference type="PROSITE" id="PS50157"/>
    </source>
</evidence>
<gene>
    <name evidence="12" type="ORF">DB88DRAFT_512730</name>
</gene>
<proteinExistence type="predicted"/>
<keyword evidence="13" id="KW-1185">Reference proteome</keyword>
<name>A0AAD9CUM8_PAPLA</name>
<keyword evidence="4 9" id="KW-0863">Zinc-finger</keyword>
<dbReference type="PANTHER" id="PTHR46179:SF13">
    <property type="entry name" value="C2H2-TYPE DOMAIN-CONTAINING PROTEIN"/>
    <property type="match status" value="1"/>
</dbReference>
<dbReference type="Pfam" id="PF00096">
    <property type="entry name" value="zf-C2H2"/>
    <property type="match status" value="3"/>
</dbReference>
<dbReference type="SMART" id="SM00355">
    <property type="entry name" value="ZnF_C2H2"/>
    <property type="match status" value="10"/>
</dbReference>
<dbReference type="AlphaFoldDB" id="A0AAD9CUM8"/>
<keyword evidence="6" id="KW-0805">Transcription regulation</keyword>
<evidence type="ECO:0000313" key="13">
    <source>
        <dbReference type="Proteomes" id="UP001182556"/>
    </source>
</evidence>
<keyword evidence="2" id="KW-0479">Metal-binding</keyword>
<dbReference type="InterPro" id="IPR013087">
    <property type="entry name" value="Znf_C2H2_type"/>
</dbReference>
<evidence type="ECO:0000256" key="7">
    <source>
        <dbReference type="ARBA" id="ARBA00023163"/>
    </source>
</evidence>
<protein>
    <recommendedName>
        <fullName evidence="11">C2H2-type domain-containing protein</fullName>
    </recommendedName>
</protein>
<feature type="region of interest" description="Disordered" evidence="10">
    <location>
        <begin position="1"/>
        <end position="77"/>
    </location>
</feature>
<feature type="domain" description="C2H2-type" evidence="11">
    <location>
        <begin position="199"/>
        <end position="228"/>
    </location>
</feature>
<dbReference type="GO" id="GO:0008270">
    <property type="term" value="F:zinc ion binding"/>
    <property type="evidence" value="ECO:0007669"/>
    <property type="project" value="UniProtKB-KW"/>
</dbReference>
<dbReference type="InterPro" id="IPR051061">
    <property type="entry name" value="Zinc_finger_trans_reg"/>
</dbReference>
<feature type="domain" description="C2H2-type" evidence="11">
    <location>
        <begin position="168"/>
        <end position="191"/>
    </location>
</feature>
<dbReference type="GO" id="GO:0000981">
    <property type="term" value="F:DNA-binding transcription factor activity, RNA polymerase II-specific"/>
    <property type="evidence" value="ECO:0007669"/>
    <property type="project" value="UniProtKB-ARBA"/>
</dbReference>
<comment type="caution">
    <text evidence="12">The sequence shown here is derived from an EMBL/GenBank/DDBJ whole genome shotgun (WGS) entry which is preliminary data.</text>
</comment>
<evidence type="ECO:0000256" key="6">
    <source>
        <dbReference type="ARBA" id="ARBA00023015"/>
    </source>
</evidence>
<dbReference type="EMBL" id="JAODAN010000009">
    <property type="protein sequence ID" value="KAK1922306.1"/>
    <property type="molecule type" value="Genomic_DNA"/>
</dbReference>
<feature type="compositionally biased region" description="Polar residues" evidence="10">
    <location>
        <begin position="29"/>
        <end position="39"/>
    </location>
</feature>
<evidence type="ECO:0000256" key="3">
    <source>
        <dbReference type="ARBA" id="ARBA00022737"/>
    </source>
</evidence>
<dbReference type="FunFam" id="3.30.160.60:FF:000100">
    <property type="entry name" value="Zinc finger 45-like"/>
    <property type="match status" value="1"/>
</dbReference>